<dbReference type="EMBL" id="CAJPWZ010001489">
    <property type="protein sequence ID" value="CAG2216711.1"/>
    <property type="molecule type" value="Genomic_DNA"/>
</dbReference>
<dbReference type="Pfam" id="PF02995">
    <property type="entry name" value="DUF229"/>
    <property type="match status" value="1"/>
</dbReference>
<comment type="caution">
    <text evidence="2">The sequence shown here is derived from an EMBL/GenBank/DDBJ whole genome shotgun (WGS) entry which is preliminary data.</text>
</comment>
<keyword evidence="3" id="KW-1185">Reference proteome</keyword>
<dbReference type="GO" id="GO:0005615">
    <property type="term" value="C:extracellular space"/>
    <property type="evidence" value="ECO:0007669"/>
    <property type="project" value="TreeGrafter"/>
</dbReference>
<evidence type="ECO:0000256" key="1">
    <source>
        <dbReference type="SAM" id="Coils"/>
    </source>
</evidence>
<reference evidence="2" key="1">
    <citation type="submission" date="2021-03" db="EMBL/GenBank/DDBJ databases">
        <authorList>
            <person name="Bekaert M."/>
        </authorList>
    </citation>
    <scope>NUCLEOTIDE SEQUENCE</scope>
</reference>
<feature type="coiled-coil region" evidence="1">
    <location>
        <begin position="5"/>
        <end position="49"/>
    </location>
</feature>
<evidence type="ECO:0000313" key="3">
    <source>
        <dbReference type="Proteomes" id="UP000683360"/>
    </source>
</evidence>
<accession>A0A8S3SDU9</accession>
<dbReference type="InterPro" id="IPR004245">
    <property type="entry name" value="DUF229"/>
</dbReference>
<gene>
    <name evidence="2" type="ORF">MEDL_30370</name>
</gene>
<evidence type="ECO:0000313" key="2">
    <source>
        <dbReference type="EMBL" id="CAG2216711.1"/>
    </source>
</evidence>
<dbReference type="AlphaFoldDB" id="A0A8S3SDU9"/>
<dbReference type="OrthoDB" id="413313at2759"/>
<dbReference type="CDD" id="cd16021">
    <property type="entry name" value="ALP_like"/>
    <property type="match status" value="1"/>
</dbReference>
<sequence>METKEEKLQKEVDELSKKLYHMHKEKGENLQLKQQLEHNNKIIEQLQKSTKTVYVAKERPFTKLSGRPEKDKDPIISDWLEDAREHLVTIPDEKAKIDFLMQNLISPAKDEIRLRPLLERDSAAKILLLIHSIYDGDDSVSQLQQLFFQRNQKDDETLQDYSLNLMKIFDQINKRDNTVLGDKDKVLKDRFIEGIKEPHLKREVKRFSYEHKTMKFLEFRQEVLLWVNENTQSWKVKLQMQDAEVVSNQAIKSEHTSKDNSEILKLLTKQQEMLEKQQQQIDSLSKIFVSNESLFTIPELRNTSAAFLVDTSFCQIPQIDPFDKSVKRMLKHGTVLKCAIKDDILYSIGNTLFINWKAVNNSQFKNKMKYCKYEVIWRPYDAMHHHNYFKFINKSNEFVDHVGISNEFVRVKCYTGAGLDLYTNFFSFVHLKKDVEDRCEQNAFKFANTRKEQLNILMLGVDSISRNNMLRYMQKTWSYLVNEINAIDLLGYNKVADNTFPNIVPMTVGKSANQLPRNKSVWQMQMDDYNFIWNNYSAKGYRTFYAEDHPNIAMFDFNKAGFKKRPPGDYFNRPLSVAMEKNKNIWNSYHNCVHGRTEIDIVLNYLKDFTKMFQNKPHFSFTFMTRLTHDNLDGAYKADKIYLKFFKDIDHGMRFGKIRETFVGKLEERLPMMLIVFPPWFLKKYPDINKNLRINARRLTTPFDIFATLEHILDFNGIDKKEVIKKRSMSLLNEIPEDRTCVDAAILPHWCTCSKLKTLDIQNKTVINVGHTIVSLINQDLKDSFDVCEQLYLKSIKHALLVIPFEKRLRIKNTRQHVIDRKVTNGDHVMSCIDYQITVQTKPGDAVFEATLRFDQKGKTYDLIGDFSRINKYGNQSHCIEEHHLKKLCYCKIQP</sequence>
<protein>
    <submittedName>
        <fullName evidence="2">Uncharacterized protein</fullName>
    </submittedName>
</protein>
<dbReference type="PANTHER" id="PTHR10974">
    <property type="entry name" value="FI08016P-RELATED"/>
    <property type="match status" value="1"/>
</dbReference>
<proteinExistence type="predicted"/>
<keyword evidence="1" id="KW-0175">Coiled coil</keyword>
<dbReference type="FunFam" id="3.40.720.10:FF:000017">
    <property type="entry name" value="Predicted protein"/>
    <property type="match status" value="1"/>
</dbReference>
<name>A0A8S3SDU9_MYTED</name>
<dbReference type="Proteomes" id="UP000683360">
    <property type="component" value="Unassembled WGS sequence"/>
</dbReference>
<dbReference type="PANTHER" id="PTHR10974:SF1">
    <property type="entry name" value="FI08016P-RELATED"/>
    <property type="match status" value="1"/>
</dbReference>
<organism evidence="2 3">
    <name type="scientific">Mytilus edulis</name>
    <name type="common">Blue mussel</name>
    <dbReference type="NCBI Taxonomy" id="6550"/>
    <lineage>
        <taxon>Eukaryota</taxon>
        <taxon>Metazoa</taxon>
        <taxon>Spiralia</taxon>
        <taxon>Lophotrochozoa</taxon>
        <taxon>Mollusca</taxon>
        <taxon>Bivalvia</taxon>
        <taxon>Autobranchia</taxon>
        <taxon>Pteriomorphia</taxon>
        <taxon>Mytilida</taxon>
        <taxon>Mytiloidea</taxon>
        <taxon>Mytilidae</taxon>
        <taxon>Mytilinae</taxon>
        <taxon>Mytilus</taxon>
    </lineage>
</organism>